<gene>
    <name evidence="2" type="primary">pelG</name>
    <name evidence="2" type="ORF">K8V20_08840</name>
</gene>
<feature type="transmembrane region" description="Helical" evidence="1">
    <location>
        <begin position="397"/>
        <end position="416"/>
    </location>
</feature>
<feature type="transmembrane region" description="Helical" evidence="1">
    <location>
        <begin position="134"/>
        <end position="154"/>
    </location>
</feature>
<reference evidence="2" key="1">
    <citation type="journal article" date="2021" name="PeerJ">
        <title>Extensive microbial diversity within the chicken gut microbiome revealed by metagenomics and culture.</title>
        <authorList>
            <person name="Gilroy R."/>
            <person name="Ravi A."/>
            <person name="Getino M."/>
            <person name="Pursley I."/>
            <person name="Horton D.L."/>
            <person name="Alikhan N.F."/>
            <person name="Baker D."/>
            <person name="Gharbi K."/>
            <person name="Hall N."/>
            <person name="Watson M."/>
            <person name="Adriaenssens E.M."/>
            <person name="Foster-Nyarko E."/>
            <person name="Jarju S."/>
            <person name="Secka A."/>
            <person name="Antonio M."/>
            <person name="Oren A."/>
            <person name="Chaudhuri R.R."/>
            <person name="La Ragione R."/>
            <person name="Hildebrand F."/>
            <person name="Pallen M.J."/>
        </authorList>
    </citation>
    <scope>NUCLEOTIDE SEQUENCE</scope>
    <source>
        <strain evidence="2">ChiBcec21-2208</strain>
    </source>
</reference>
<feature type="transmembrane region" description="Helical" evidence="1">
    <location>
        <begin position="273"/>
        <end position="291"/>
    </location>
</feature>
<keyword evidence="1" id="KW-0812">Transmembrane</keyword>
<proteinExistence type="predicted"/>
<feature type="transmembrane region" description="Helical" evidence="1">
    <location>
        <begin position="234"/>
        <end position="253"/>
    </location>
</feature>
<accession>A0A921IKZ4</accession>
<dbReference type="AlphaFoldDB" id="A0A921IKZ4"/>
<protein>
    <submittedName>
        <fullName evidence="2">Exopolysaccharide Pel transporter PelG</fullName>
    </submittedName>
</protein>
<evidence type="ECO:0000313" key="2">
    <source>
        <dbReference type="EMBL" id="HJG28729.1"/>
    </source>
</evidence>
<dbReference type="Pfam" id="PF16933">
    <property type="entry name" value="PelG"/>
    <property type="match status" value="1"/>
</dbReference>
<feature type="transmembrane region" description="Helical" evidence="1">
    <location>
        <begin position="21"/>
        <end position="45"/>
    </location>
</feature>
<sequence>MAGIGFELKKVFRDDSVFAVLRGYSLAAVVTEGPMMLMIVLLVALQRLMTGFGTPYRVREQFLFFMTYAMVFSLLLADTVLLFLDRFISDCIYRRRLQDVMPALYGVAFFLLLLGAPAAGAYLCTLPVGWNVRLAAGLLFCVLLVLWVQMACLSAVKRYEYLLLGFLAGTATALVLAWVFLRLGAAPLSAALWGSALGFLVLLFLYMGQLLACYPSGGWNLVVFFPALQRYAGLLLTGLLLGVGLYGHNFVFWASAYRGQVFPTGVYCARYDVPAFFATLTILPMLVQFVVKLETRFAVRHRAYFDAILYGGRLEDIRAAKQEMEAVLYAELSHMLQMQLIVAIGSVAFLGNFLQTVGLDETMAGTFRVLCFGYCLYGLVKCGTVLLLYFDDRAGACRAAALFAVLSVGGSLVTLALGPDTWGAGFLLAGAVTGFWVLRRLRQYLEQLEYHVFCEQPLFAAPQGGVLCRAEEELARIDRAFAQRRKPREQNRE</sequence>
<feature type="transmembrane region" description="Helical" evidence="1">
    <location>
        <begin position="422"/>
        <end position="438"/>
    </location>
</feature>
<dbReference type="InterPro" id="IPR031617">
    <property type="entry name" value="PelG"/>
</dbReference>
<feature type="transmembrane region" description="Helical" evidence="1">
    <location>
        <begin position="161"/>
        <end position="181"/>
    </location>
</feature>
<dbReference type="Proteomes" id="UP000782880">
    <property type="component" value="Unassembled WGS sequence"/>
</dbReference>
<name>A0A921IKZ4_9FIRM</name>
<organism evidence="2 3">
    <name type="scientific">Subdoligranulum variabile</name>
    <dbReference type="NCBI Taxonomy" id="214851"/>
    <lineage>
        <taxon>Bacteria</taxon>
        <taxon>Bacillati</taxon>
        <taxon>Bacillota</taxon>
        <taxon>Clostridia</taxon>
        <taxon>Eubacteriales</taxon>
        <taxon>Oscillospiraceae</taxon>
        <taxon>Subdoligranulum</taxon>
    </lineage>
</organism>
<feature type="transmembrane region" description="Helical" evidence="1">
    <location>
        <begin position="365"/>
        <end position="390"/>
    </location>
</feature>
<feature type="transmembrane region" description="Helical" evidence="1">
    <location>
        <begin position="65"/>
        <end position="84"/>
    </location>
</feature>
<feature type="transmembrane region" description="Helical" evidence="1">
    <location>
        <begin position="193"/>
        <end position="214"/>
    </location>
</feature>
<keyword evidence="1" id="KW-0472">Membrane</keyword>
<keyword evidence="1" id="KW-1133">Transmembrane helix</keyword>
<feature type="transmembrane region" description="Helical" evidence="1">
    <location>
        <begin position="104"/>
        <end position="128"/>
    </location>
</feature>
<comment type="caution">
    <text evidence="2">The sequence shown here is derived from an EMBL/GenBank/DDBJ whole genome shotgun (WGS) entry which is preliminary data.</text>
</comment>
<evidence type="ECO:0000313" key="3">
    <source>
        <dbReference type="Proteomes" id="UP000782880"/>
    </source>
</evidence>
<evidence type="ECO:0000256" key="1">
    <source>
        <dbReference type="SAM" id="Phobius"/>
    </source>
</evidence>
<feature type="transmembrane region" description="Helical" evidence="1">
    <location>
        <begin position="340"/>
        <end position="359"/>
    </location>
</feature>
<dbReference type="EMBL" id="DYVE01000228">
    <property type="protein sequence ID" value="HJG28729.1"/>
    <property type="molecule type" value="Genomic_DNA"/>
</dbReference>
<reference evidence="2" key="2">
    <citation type="submission" date="2021-09" db="EMBL/GenBank/DDBJ databases">
        <authorList>
            <person name="Gilroy R."/>
        </authorList>
    </citation>
    <scope>NUCLEOTIDE SEQUENCE</scope>
    <source>
        <strain evidence="2">ChiBcec21-2208</strain>
    </source>
</reference>